<dbReference type="EMBL" id="UYJE01007713">
    <property type="protein sequence ID" value="VDI57208.1"/>
    <property type="molecule type" value="Genomic_DNA"/>
</dbReference>
<dbReference type="InterPro" id="IPR002861">
    <property type="entry name" value="Reeler_dom"/>
</dbReference>
<dbReference type="Pfam" id="PF02014">
    <property type="entry name" value="Reeler"/>
    <property type="match status" value="1"/>
</dbReference>
<keyword evidence="4" id="KW-1185">Reference proteome</keyword>
<dbReference type="GO" id="GO:0016020">
    <property type="term" value="C:membrane"/>
    <property type="evidence" value="ECO:0007669"/>
    <property type="project" value="TreeGrafter"/>
</dbReference>
<evidence type="ECO:0000313" key="3">
    <source>
        <dbReference type="EMBL" id="VDI57208.1"/>
    </source>
</evidence>
<gene>
    <name evidence="3" type="ORF">MGAL_10B038943</name>
</gene>
<accession>A0A8B6G125</accession>
<organism evidence="3 4">
    <name type="scientific">Mytilus galloprovincialis</name>
    <name type="common">Mediterranean mussel</name>
    <dbReference type="NCBI Taxonomy" id="29158"/>
    <lineage>
        <taxon>Eukaryota</taxon>
        <taxon>Metazoa</taxon>
        <taxon>Spiralia</taxon>
        <taxon>Lophotrochozoa</taxon>
        <taxon>Mollusca</taxon>
        <taxon>Bivalvia</taxon>
        <taxon>Autobranchia</taxon>
        <taxon>Pteriomorphia</taxon>
        <taxon>Mytilida</taxon>
        <taxon>Mytiloidea</taxon>
        <taxon>Mytilidae</taxon>
        <taxon>Mytilinae</taxon>
        <taxon>Mytilus</taxon>
    </lineage>
</organism>
<feature type="chain" id="PRO_5032889658" description="Reelin domain-containing protein" evidence="1">
    <location>
        <begin position="20"/>
        <end position="290"/>
    </location>
</feature>
<dbReference type="Gene3D" id="2.60.40.4060">
    <property type="entry name" value="Reeler domain"/>
    <property type="match status" value="1"/>
</dbReference>
<evidence type="ECO:0000259" key="2">
    <source>
        <dbReference type="PROSITE" id="PS51019"/>
    </source>
</evidence>
<dbReference type="Proteomes" id="UP000596742">
    <property type="component" value="Unassembled WGS sequence"/>
</dbReference>
<proteinExistence type="predicted"/>
<feature type="signal peptide" evidence="1">
    <location>
        <begin position="1"/>
        <end position="19"/>
    </location>
</feature>
<dbReference type="CDD" id="cd08544">
    <property type="entry name" value="Reeler"/>
    <property type="match status" value="1"/>
</dbReference>
<feature type="domain" description="Reelin" evidence="2">
    <location>
        <begin position="6"/>
        <end position="178"/>
    </location>
</feature>
<sequence length="290" mass="32663">MKLVLTFLFLLSNVSICLTYSTGAPKSKTVCSRRQPHHGVQPQITSSPYVILVNTTFPGYGDLIEVTVKAKENARFRGFLIQALPENDKFVPKETKPIGAFSNGGKLINCFQENDTVTHTNNQDKSSIKLVFKMPTTEVYKNFSFRATIVKDFRTFWTDVTSAPISSPDAGPSPSEDWTRTVIKTAASISKGKSEWDRNIDERLNLGYSKMFNSLGQLKTRNIFSNLPFTNRNHDNKESDTNSLYESDKKLNTLSSDLLTKELLQGDVNSAVFLAKKFNISFSNRNKHRL</sequence>
<evidence type="ECO:0000256" key="1">
    <source>
        <dbReference type="SAM" id="SignalP"/>
    </source>
</evidence>
<dbReference type="InterPro" id="IPR051237">
    <property type="entry name" value="Ferric-chelate_Red/DefProt"/>
</dbReference>
<keyword evidence="1" id="KW-0732">Signal</keyword>
<dbReference type="PANTHER" id="PTHR45828">
    <property type="entry name" value="CYTOCHROME B561/FERRIC REDUCTASE TRANSMEMBRANE"/>
    <property type="match status" value="1"/>
</dbReference>
<dbReference type="OrthoDB" id="2419613at2759"/>
<name>A0A8B6G125_MYTGA</name>
<reference evidence="3" key="1">
    <citation type="submission" date="2018-11" db="EMBL/GenBank/DDBJ databases">
        <authorList>
            <person name="Alioto T."/>
            <person name="Alioto T."/>
        </authorList>
    </citation>
    <scope>NUCLEOTIDE SEQUENCE</scope>
</reference>
<evidence type="ECO:0000313" key="4">
    <source>
        <dbReference type="Proteomes" id="UP000596742"/>
    </source>
</evidence>
<comment type="caution">
    <text evidence="3">The sequence shown here is derived from an EMBL/GenBank/DDBJ whole genome shotgun (WGS) entry which is preliminary data.</text>
</comment>
<protein>
    <recommendedName>
        <fullName evidence="2">Reelin domain-containing protein</fullName>
    </recommendedName>
</protein>
<dbReference type="AlphaFoldDB" id="A0A8B6G125"/>
<dbReference type="PROSITE" id="PS51019">
    <property type="entry name" value="REELIN"/>
    <property type="match status" value="1"/>
</dbReference>
<dbReference type="InterPro" id="IPR042307">
    <property type="entry name" value="Reeler_sf"/>
</dbReference>
<dbReference type="PANTHER" id="PTHR45828:SF36">
    <property type="entry name" value="REELIN DOMAIN-CONTAINING PROTEIN"/>
    <property type="match status" value="1"/>
</dbReference>